<protein>
    <recommendedName>
        <fullName evidence="4">DUF2846 domain-containing protein</fullName>
    </recommendedName>
</protein>
<evidence type="ECO:0008006" key="4">
    <source>
        <dbReference type="Google" id="ProtNLM"/>
    </source>
</evidence>
<name>A0A1M5DYT7_9BACT</name>
<dbReference type="EMBL" id="FQVB01000025">
    <property type="protein sequence ID" value="SHF72129.1"/>
    <property type="molecule type" value="Genomic_DNA"/>
</dbReference>
<accession>A0A1M5DYT7</accession>
<feature type="chain" id="PRO_5012770453" description="DUF2846 domain-containing protein" evidence="1">
    <location>
        <begin position="16"/>
        <end position="134"/>
    </location>
</feature>
<evidence type="ECO:0000313" key="3">
    <source>
        <dbReference type="Proteomes" id="UP000184076"/>
    </source>
</evidence>
<evidence type="ECO:0000313" key="2">
    <source>
        <dbReference type="EMBL" id="SHF72129.1"/>
    </source>
</evidence>
<keyword evidence="1" id="KW-0732">Signal</keyword>
<evidence type="ECO:0000256" key="1">
    <source>
        <dbReference type="SAM" id="SignalP"/>
    </source>
</evidence>
<dbReference type="PROSITE" id="PS51257">
    <property type="entry name" value="PROKAR_LIPOPROTEIN"/>
    <property type="match status" value="1"/>
</dbReference>
<feature type="signal peptide" evidence="1">
    <location>
        <begin position="1"/>
        <end position="15"/>
    </location>
</feature>
<reference evidence="3" key="1">
    <citation type="submission" date="2016-11" db="EMBL/GenBank/DDBJ databases">
        <authorList>
            <person name="Varghese N."/>
            <person name="Submissions S."/>
        </authorList>
    </citation>
    <scope>NUCLEOTIDE SEQUENCE [LARGE SCALE GENOMIC DNA]</scope>
    <source>
        <strain evidence="3">DSM 9756</strain>
    </source>
</reference>
<proteinExistence type="predicted"/>
<sequence>MRRLVFLFLCGVLLAGMTGCGSRVGVVVGDEVNVGKGGGPPPWAPAHGYRAKYRYRYYPDAAVYLDVGRGLYFYLQNGRWTVAASLPRGITVDPGRYVVLEMDVNKPYLYHKDVVLKYPPGQAKKGRKNKNKAW</sequence>
<gene>
    <name evidence="2" type="ORF">SAMN02745206_02540</name>
</gene>
<dbReference type="Proteomes" id="UP000184076">
    <property type="component" value="Unassembled WGS sequence"/>
</dbReference>
<dbReference type="AlphaFoldDB" id="A0A1M5DYT7"/>
<organism evidence="2 3">
    <name type="scientific">Desulfacinum infernum DSM 9756</name>
    <dbReference type="NCBI Taxonomy" id="1121391"/>
    <lineage>
        <taxon>Bacteria</taxon>
        <taxon>Pseudomonadati</taxon>
        <taxon>Thermodesulfobacteriota</taxon>
        <taxon>Syntrophobacteria</taxon>
        <taxon>Syntrophobacterales</taxon>
        <taxon>Syntrophobacteraceae</taxon>
        <taxon>Desulfacinum</taxon>
    </lineage>
</organism>
<dbReference type="STRING" id="1121391.SAMN02745206_02540"/>
<keyword evidence="3" id="KW-1185">Reference proteome</keyword>
<dbReference type="RefSeq" id="WP_073040049.1">
    <property type="nucleotide sequence ID" value="NZ_FQVB01000025.1"/>
</dbReference>
<dbReference type="OrthoDB" id="5525004at2"/>